<gene>
    <name evidence="1" type="ORF">F902_02405</name>
</gene>
<evidence type="ECO:0000313" key="2">
    <source>
        <dbReference type="Proteomes" id="UP000013084"/>
    </source>
</evidence>
<dbReference type="AlphaFoldDB" id="N9T3U0"/>
<protein>
    <submittedName>
        <fullName evidence="1">Uncharacterized protein</fullName>
    </submittedName>
</protein>
<keyword evidence="2" id="KW-1185">Reference proteome</keyword>
<evidence type="ECO:0000313" key="1">
    <source>
        <dbReference type="EMBL" id="ENX58005.1"/>
    </source>
</evidence>
<organism evidence="1 2">
    <name type="scientific">Acinetobacter higginsii</name>
    <dbReference type="NCBI Taxonomy" id="70347"/>
    <lineage>
        <taxon>Bacteria</taxon>
        <taxon>Pseudomonadati</taxon>
        <taxon>Pseudomonadota</taxon>
        <taxon>Gammaproteobacteria</taxon>
        <taxon>Moraxellales</taxon>
        <taxon>Moraxellaceae</taxon>
        <taxon>Acinetobacter</taxon>
    </lineage>
</organism>
<dbReference type="HOGENOM" id="CLU_3245857_0_0_6"/>
<dbReference type="RefSeq" id="WP_005203616.1">
    <property type="nucleotide sequence ID" value="NZ_KB850072.1"/>
</dbReference>
<reference evidence="1 2" key="1">
    <citation type="submission" date="2013-02" db="EMBL/GenBank/DDBJ databases">
        <title>The Genome Sequence of Acinetobacter sp. CIP 70.18.</title>
        <authorList>
            <consortium name="The Broad Institute Genome Sequencing Platform"/>
            <consortium name="The Broad Institute Genome Sequencing Center for Infectious Disease"/>
            <person name="Cerqueira G."/>
            <person name="Feldgarden M."/>
            <person name="Courvalin P."/>
            <person name="Perichon B."/>
            <person name="Grillot-Courvalin C."/>
            <person name="Clermont D."/>
            <person name="Rocha E."/>
            <person name="Yoon E.-J."/>
            <person name="Nemec A."/>
            <person name="Walker B."/>
            <person name="Young S.K."/>
            <person name="Zeng Q."/>
            <person name="Gargeya S."/>
            <person name="Fitzgerald M."/>
            <person name="Haas B."/>
            <person name="Abouelleil A."/>
            <person name="Alvarado L."/>
            <person name="Arachchi H.M."/>
            <person name="Berlin A.M."/>
            <person name="Chapman S.B."/>
            <person name="Dewar J."/>
            <person name="Goldberg J."/>
            <person name="Griggs A."/>
            <person name="Gujja S."/>
            <person name="Hansen M."/>
            <person name="Howarth C."/>
            <person name="Imamovic A."/>
            <person name="Larimer J."/>
            <person name="McCowan C."/>
            <person name="Murphy C."/>
            <person name="Neiman D."/>
            <person name="Pearson M."/>
            <person name="Priest M."/>
            <person name="Roberts A."/>
            <person name="Saif S."/>
            <person name="Shea T."/>
            <person name="Sisk P."/>
            <person name="Sykes S."/>
            <person name="Wortman J."/>
            <person name="Nusbaum C."/>
            <person name="Birren B."/>
        </authorList>
    </citation>
    <scope>NUCLEOTIDE SEQUENCE [LARGE SCALE GENOMIC DNA]</scope>
    <source>
        <strain evidence="1 2">CIP 70.18</strain>
    </source>
</reference>
<proteinExistence type="predicted"/>
<dbReference type="Proteomes" id="UP000013084">
    <property type="component" value="Unassembled WGS sequence"/>
</dbReference>
<accession>N9T3U0</accession>
<comment type="caution">
    <text evidence="1">The sequence shown here is derived from an EMBL/GenBank/DDBJ whole genome shotgun (WGS) entry which is preliminary data.</text>
</comment>
<name>N9T3U0_9GAMM</name>
<dbReference type="EMBL" id="APRN01000036">
    <property type="protein sequence ID" value="ENX58005.1"/>
    <property type="molecule type" value="Genomic_DNA"/>
</dbReference>
<sequence>MYVRRAHEESDWGRFICRVALGVDRDEAYKIARRELAPLLEL</sequence>